<protein>
    <submittedName>
        <fullName evidence="2">Uncharacterized protein</fullName>
    </submittedName>
</protein>
<reference evidence="2 3" key="1">
    <citation type="journal article" date="2018" name="Front. Plant Sci.">
        <title>Red Clover (Trifolium pratense) and Zigzag Clover (T. medium) - A Picture of Genomic Similarities and Differences.</title>
        <authorList>
            <person name="Dluhosova J."/>
            <person name="Istvanek J."/>
            <person name="Nedelnik J."/>
            <person name="Repkova J."/>
        </authorList>
    </citation>
    <scope>NUCLEOTIDE SEQUENCE [LARGE SCALE GENOMIC DNA]</scope>
    <source>
        <strain evidence="3">cv. 10/8</strain>
        <tissue evidence="2">Leaf</tissue>
    </source>
</reference>
<proteinExistence type="predicted"/>
<name>A0A392W2J2_9FABA</name>
<dbReference type="AlphaFoldDB" id="A0A392W2J2"/>
<accession>A0A392W2J2</accession>
<feature type="coiled-coil region" evidence="1">
    <location>
        <begin position="37"/>
        <end position="64"/>
    </location>
</feature>
<sequence length="64" mass="7221">MEKLKKKYNEKLDKVKEHYGAEVKLLEAAATTQGELVASLTKGKEEAISKLEVAEKEKTELEDE</sequence>
<evidence type="ECO:0000313" key="2">
    <source>
        <dbReference type="EMBL" id="MCI92890.1"/>
    </source>
</evidence>
<evidence type="ECO:0000313" key="3">
    <source>
        <dbReference type="Proteomes" id="UP000265520"/>
    </source>
</evidence>
<dbReference type="Proteomes" id="UP000265520">
    <property type="component" value="Unassembled WGS sequence"/>
</dbReference>
<organism evidence="2 3">
    <name type="scientific">Trifolium medium</name>
    <dbReference type="NCBI Taxonomy" id="97028"/>
    <lineage>
        <taxon>Eukaryota</taxon>
        <taxon>Viridiplantae</taxon>
        <taxon>Streptophyta</taxon>
        <taxon>Embryophyta</taxon>
        <taxon>Tracheophyta</taxon>
        <taxon>Spermatophyta</taxon>
        <taxon>Magnoliopsida</taxon>
        <taxon>eudicotyledons</taxon>
        <taxon>Gunneridae</taxon>
        <taxon>Pentapetalae</taxon>
        <taxon>rosids</taxon>
        <taxon>fabids</taxon>
        <taxon>Fabales</taxon>
        <taxon>Fabaceae</taxon>
        <taxon>Papilionoideae</taxon>
        <taxon>50 kb inversion clade</taxon>
        <taxon>NPAAA clade</taxon>
        <taxon>Hologalegina</taxon>
        <taxon>IRL clade</taxon>
        <taxon>Trifolieae</taxon>
        <taxon>Trifolium</taxon>
    </lineage>
</organism>
<keyword evidence="3" id="KW-1185">Reference proteome</keyword>
<dbReference type="EMBL" id="LXQA011313836">
    <property type="protein sequence ID" value="MCI92890.1"/>
    <property type="molecule type" value="Genomic_DNA"/>
</dbReference>
<keyword evidence="1" id="KW-0175">Coiled coil</keyword>
<feature type="non-terminal residue" evidence="2">
    <location>
        <position position="64"/>
    </location>
</feature>
<evidence type="ECO:0000256" key="1">
    <source>
        <dbReference type="SAM" id="Coils"/>
    </source>
</evidence>
<comment type="caution">
    <text evidence="2">The sequence shown here is derived from an EMBL/GenBank/DDBJ whole genome shotgun (WGS) entry which is preliminary data.</text>
</comment>